<evidence type="ECO:0000259" key="12">
    <source>
        <dbReference type="Pfam" id="PF00717"/>
    </source>
</evidence>
<dbReference type="CDD" id="cd06530">
    <property type="entry name" value="S26_SPase_I"/>
    <property type="match status" value="1"/>
</dbReference>
<evidence type="ECO:0000256" key="11">
    <source>
        <dbReference type="RuleBase" id="RU362047"/>
    </source>
</evidence>
<dbReference type="Pfam" id="PF00717">
    <property type="entry name" value="Peptidase_S24"/>
    <property type="match status" value="1"/>
</dbReference>
<name>A0A074ZNC2_OPIVI</name>
<evidence type="ECO:0000256" key="9">
    <source>
        <dbReference type="ARBA" id="ARBA00023136"/>
    </source>
</evidence>
<comment type="similarity">
    <text evidence="3 11">Belongs to the peptidase S26B family.</text>
</comment>
<dbReference type="STRING" id="6198.A0A074ZNC2"/>
<dbReference type="GO" id="GO:0004252">
    <property type="term" value="F:serine-type endopeptidase activity"/>
    <property type="evidence" value="ECO:0007669"/>
    <property type="project" value="InterPro"/>
</dbReference>
<comment type="subunit">
    <text evidence="11">Component of the signal peptidase complex.</text>
</comment>
<dbReference type="SUPFAM" id="SSF51306">
    <property type="entry name" value="LexA/Signal peptidase"/>
    <property type="match status" value="1"/>
</dbReference>
<keyword evidence="11" id="KW-0256">Endoplasmic reticulum</keyword>
<evidence type="ECO:0000313" key="14">
    <source>
        <dbReference type="Proteomes" id="UP000054324"/>
    </source>
</evidence>
<dbReference type="KEGG" id="ovi:T265_05651"/>
<keyword evidence="6 11" id="KW-0645">Protease</keyword>
<dbReference type="RefSeq" id="XP_009168980.1">
    <property type="nucleotide sequence ID" value="XM_009170716.1"/>
</dbReference>
<dbReference type="AlphaFoldDB" id="A0A074ZNC2"/>
<evidence type="ECO:0000256" key="2">
    <source>
        <dbReference type="ARBA" id="ARBA00004648"/>
    </source>
</evidence>
<evidence type="ECO:0000313" key="13">
    <source>
        <dbReference type="EMBL" id="KER27247.1"/>
    </source>
</evidence>
<dbReference type="PRINTS" id="PR00728">
    <property type="entry name" value="SIGNALPTASE"/>
</dbReference>
<dbReference type="InterPro" id="IPR036286">
    <property type="entry name" value="LexA/Signal_pep-like_sf"/>
</dbReference>
<keyword evidence="11" id="KW-0735">Signal-anchor</keyword>
<sequence length="182" mass="20604">MGLFDLDFFDEFKRMNKRQVYYQILTILMVVGSALMLWKGLIVFTYSESPLVVVLSGSMEPAFFRGDVLYLTNYPDEPIRTGDIAVFRIEGRDIPIVHRVIKVHESVNGTVKLLTKGDNNPVHDRGLYAPGQDWIVPSQILGRAKGFIPHVGQVTIIMNDNPKLKYAVLGTMGMYLLLNRES</sequence>
<proteinExistence type="inferred from homology"/>
<evidence type="ECO:0000256" key="5">
    <source>
        <dbReference type="ARBA" id="ARBA00019685"/>
    </source>
</evidence>
<evidence type="ECO:0000256" key="4">
    <source>
        <dbReference type="ARBA" id="ARBA00013208"/>
    </source>
</evidence>
<keyword evidence="7 11" id="KW-0812">Transmembrane</keyword>
<keyword evidence="14" id="KW-1185">Reference proteome</keyword>
<dbReference type="InterPro" id="IPR019533">
    <property type="entry name" value="Peptidase_S26"/>
</dbReference>
<keyword evidence="11" id="KW-0378">Hydrolase</keyword>
<feature type="domain" description="Peptidase S24/S26A/S26B/S26C" evidence="12">
    <location>
        <begin position="48"/>
        <end position="115"/>
    </location>
</feature>
<reference evidence="13 14" key="1">
    <citation type="submission" date="2013-11" db="EMBL/GenBank/DDBJ databases">
        <title>Opisthorchis viverrini - life in the bile duct.</title>
        <authorList>
            <person name="Young N.D."/>
            <person name="Nagarajan N."/>
            <person name="Lin S.J."/>
            <person name="Korhonen P.K."/>
            <person name="Jex A.R."/>
            <person name="Hall R.S."/>
            <person name="Safavi-Hemami H."/>
            <person name="Kaewkong W."/>
            <person name="Bertrand D."/>
            <person name="Gao S."/>
            <person name="Seet Q."/>
            <person name="Wongkham S."/>
            <person name="Teh B.T."/>
            <person name="Wongkham C."/>
            <person name="Intapan P.M."/>
            <person name="Maleewong W."/>
            <person name="Yang X."/>
            <person name="Hu M."/>
            <person name="Wang Z."/>
            <person name="Hofmann A."/>
            <person name="Sternberg P.W."/>
            <person name="Tan P."/>
            <person name="Wang J."/>
            <person name="Gasser R.B."/>
        </authorList>
    </citation>
    <scope>NUCLEOTIDE SEQUENCE [LARGE SCALE GENOMIC DNA]</scope>
</reference>
<organism evidence="13 14">
    <name type="scientific">Opisthorchis viverrini</name>
    <name type="common">Southeast Asian liver fluke</name>
    <dbReference type="NCBI Taxonomy" id="6198"/>
    <lineage>
        <taxon>Eukaryota</taxon>
        <taxon>Metazoa</taxon>
        <taxon>Spiralia</taxon>
        <taxon>Lophotrochozoa</taxon>
        <taxon>Platyhelminthes</taxon>
        <taxon>Trematoda</taxon>
        <taxon>Digenea</taxon>
        <taxon>Opisthorchiida</taxon>
        <taxon>Opisthorchiata</taxon>
        <taxon>Opisthorchiidae</taxon>
        <taxon>Opisthorchis</taxon>
    </lineage>
</organism>
<comment type="catalytic activity">
    <reaction evidence="1 11">
        <text>Cleavage of hydrophobic, N-terminal signal or leader sequences from secreted and periplasmic proteins.</text>
        <dbReference type="EC" id="3.4.21.89"/>
    </reaction>
</comment>
<comment type="subcellular location">
    <subcellularLocation>
        <location evidence="2">Endoplasmic reticulum membrane</location>
        <topology evidence="2">Single-pass type II membrane protein</topology>
    </subcellularLocation>
</comment>
<evidence type="ECO:0000256" key="7">
    <source>
        <dbReference type="ARBA" id="ARBA00022692"/>
    </source>
</evidence>
<dbReference type="CTD" id="20319833"/>
<dbReference type="EMBL" id="KL596727">
    <property type="protein sequence ID" value="KER27247.1"/>
    <property type="molecule type" value="Genomic_DNA"/>
</dbReference>
<evidence type="ECO:0000256" key="1">
    <source>
        <dbReference type="ARBA" id="ARBA00000677"/>
    </source>
</evidence>
<evidence type="ECO:0000256" key="10">
    <source>
        <dbReference type="ARBA" id="ARBA00045533"/>
    </source>
</evidence>
<protein>
    <recommendedName>
        <fullName evidence="5 11">Signal peptidase complex catalytic subunit SEC11</fullName>
        <ecNumber evidence="4 11">3.4.21.89</ecNumber>
    </recommendedName>
</protein>
<dbReference type="PANTHER" id="PTHR10806">
    <property type="entry name" value="SIGNAL PEPTIDASE COMPLEX CATALYTIC SUBUNIT SEC11"/>
    <property type="match status" value="1"/>
</dbReference>
<keyword evidence="9 11" id="KW-0472">Membrane</keyword>
<dbReference type="GO" id="GO:0006465">
    <property type="term" value="P:signal peptide processing"/>
    <property type="evidence" value="ECO:0007669"/>
    <property type="project" value="UniProtKB-UniRule"/>
</dbReference>
<evidence type="ECO:0000256" key="6">
    <source>
        <dbReference type="ARBA" id="ARBA00022670"/>
    </source>
</evidence>
<gene>
    <name evidence="13" type="ORF">T265_05651</name>
</gene>
<dbReference type="Proteomes" id="UP000054324">
    <property type="component" value="Unassembled WGS sequence"/>
</dbReference>
<dbReference type="PANTHER" id="PTHR10806:SF6">
    <property type="entry name" value="SIGNAL PEPTIDASE COMPLEX CATALYTIC SUBUNIT SEC11"/>
    <property type="match status" value="1"/>
</dbReference>
<evidence type="ECO:0000256" key="8">
    <source>
        <dbReference type="ARBA" id="ARBA00022989"/>
    </source>
</evidence>
<dbReference type="GO" id="GO:0005787">
    <property type="term" value="C:signal peptidase complex"/>
    <property type="evidence" value="ECO:0007669"/>
    <property type="project" value="TreeGrafter"/>
</dbReference>
<dbReference type="GO" id="GO:0009003">
    <property type="term" value="F:signal peptidase activity"/>
    <property type="evidence" value="ECO:0007669"/>
    <property type="project" value="UniProtKB-EC"/>
</dbReference>
<dbReference type="EC" id="3.4.21.89" evidence="4 11"/>
<keyword evidence="8 11" id="KW-1133">Transmembrane helix</keyword>
<dbReference type="NCBIfam" id="TIGR02228">
    <property type="entry name" value="sigpep_I_arch"/>
    <property type="match status" value="1"/>
</dbReference>
<dbReference type="OrthoDB" id="10257561at2759"/>
<feature type="transmembrane region" description="Helical" evidence="11">
    <location>
        <begin position="20"/>
        <end position="38"/>
    </location>
</feature>
<dbReference type="GeneID" id="20319833"/>
<accession>A0A074ZNC2</accession>
<comment type="function">
    <text evidence="10">Catalytic component of the signal peptidase complex (SPC) which catalyzes the cleavage of N-terminal signal sequences from nascent proteins as they are translocated into the lumen of the endoplasmic reticulum. Specifically cleaves N-terminal signal peptides that contain a hydrophobic alpha-helix (h-region) shorter than 18-20 amino acids.</text>
</comment>
<dbReference type="InterPro" id="IPR015927">
    <property type="entry name" value="Peptidase_S24_S26A/B/C"/>
</dbReference>
<dbReference type="InterPro" id="IPR001733">
    <property type="entry name" value="Peptidase_S26B"/>
</dbReference>
<evidence type="ECO:0000256" key="3">
    <source>
        <dbReference type="ARBA" id="ARBA00011035"/>
    </source>
</evidence>